<proteinExistence type="predicted"/>
<evidence type="ECO:0000313" key="1">
    <source>
        <dbReference type="EMBL" id="MDC0714414.1"/>
    </source>
</evidence>
<dbReference type="EMBL" id="JAQNDM010000002">
    <property type="protein sequence ID" value="MDC0714414.1"/>
    <property type="molecule type" value="Genomic_DNA"/>
</dbReference>
<reference evidence="1 2" key="1">
    <citation type="submission" date="2022-11" db="EMBL/GenBank/DDBJ databases">
        <title>Minimal conservation of predation-associated metabolite biosynthetic gene clusters underscores biosynthetic potential of Myxococcota including descriptions for ten novel species: Archangium lansinium sp. nov., Myxococcus landrumus sp. nov., Nannocystis bai.</title>
        <authorList>
            <person name="Ahearne A."/>
            <person name="Stevens C."/>
            <person name="Dowd S."/>
        </authorList>
    </citation>
    <scope>NUCLEOTIDE SEQUENCE [LARGE SCALE GENOMIC DNA]</scope>
    <source>
        <strain evidence="1 2">NCWAL01</strain>
    </source>
</reference>
<protein>
    <submittedName>
        <fullName evidence="1">Uncharacterized protein</fullName>
    </submittedName>
</protein>
<organism evidence="1 2">
    <name type="scientific">Stigmatella ashevillensis</name>
    <dbReference type="NCBI Taxonomy" id="2995309"/>
    <lineage>
        <taxon>Bacteria</taxon>
        <taxon>Pseudomonadati</taxon>
        <taxon>Myxococcota</taxon>
        <taxon>Myxococcia</taxon>
        <taxon>Myxococcales</taxon>
        <taxon>Cystobacterineae</taxon>
        <taxon>Archangiaceae</taxon>
        <taxon>Stigmatella</taxon>
    </lineage>
</organism>
<comment type="caution">
    <text evidence="1">The sequence shown here is derived from an EMBL/GenBank/DDBJ whole genome shotgun (WGS) entry which is preliminary data.</text>
</comment>
<name>A0ABT5DMZ8_9BACT</name>
<accession>A0ABT5DMZ8</accession>
<dbReference type="RefSeq" id="WP_272145051.1">
    <property type="nucleotide sequence ID" value="NZ_JAQNDM010000002.1"/>
</dbReference>
<dbReference type="Proteomes" id="UP001221838">
    <property type="component" value="Unassembled WGS sequence"/>
</dbReference>
<sequence length="425" mass="46831">MIRSNVVQIPFYTGGHTLNTLEKDMYPADGWVLAFRDFGSPSAAPDVPFFALYNRYRGILRIMLYNSRELTYSRFNLDLSFKDPLATGAVLTYSDKTRAFRNDFDPAKVESFMVEANSIGGWIYGDFMLTGYDPTMNDATQLRLQLRGMDTSTLTLESTEFTLSEILSDANPGTSRSSGGDLVSAAKQGHKFYKSASDAAKSLRKVGADNSSKWWGGILKTVVGTPTQPSVLSTVAPIVGGLVGFISSFFGGEADPAPREPLNFEGSLKMSGTLTLSQPLYAMDLGLKYTVGGNPPDYYRALNNITWGVFNLNTRPTVYAAIKQECPTGNRPDCFRYAEAYLKDEPSYVFNPSAGLQLVSVNYAFTFLNRPPTGFSSSPDHYEVGGEMPNGLAVRVKMRTASPTLYFDDDLVFYKVYPFTKSLTP</sequence>
<gene>
    <name evidence="1" type="ORF">POL68_38520</name>
</gene>
<evidence type="ECO:0000313" key="2">
    <source>
        <dbReference type="Proteomes" id="UP001221838"/>
    </source>
</evidence>
<keyword evidence="2" id="KW-1185">Reference proteome</keyword>